<keyword evidence="2" id="KW-1185">Reference proteome</keyword>
<reference evidence="1" key="1">
    <citation type="submission" date="2023-11" db="EMBL/GenBank/DDBJ databases">
        <authorList>
            <person name="De Vega J J."/>
            <person name="De Vega J J."/>
        </authorList>
    </citation>
    <scope>NUCLEOTIDE SEQUENCE</scope>
</reference>
<name>A0AAD2HB51_9AGAR</name>
<organism evidence="1 2">
    <name type="scientific">Mycena citricolor</name>
    <dbReference type="NCBI Taxonomy" id="2018698"/>
    <lineage>
        <taxon>Eukaryota</taxon>
        <taxon>Fungi</taxon>
        <taxon>Dikarya</taxon>
        <taxon>Basidiomycota</taxon>
        <taxon>Agaricomycotina</taxon>
        <taxon>Agaricomycetes</taxon>
        <taxon>Agaricomycetidae</taxon>
        <taxon>Agaricales</taxon>
        <taxon>Marasmiineae</taxon>
        <taxon>Mycenaceae</taxon>
        <taxon>Mycena</taxon>
    </lineage>
</organism>
<proteinExistence type="predicted"/>
<dbReference type="AlphaFoldDB" id="A0AAD2HB51"/>
<evidence type="ECO:0000313" key="1">
    <source>
        <dbReference type="EMBL" id="CAK5271816.1"/>
    </source>
</evidence>
<accession>A0AAD2HB51</accession>
<gene>
    <name evidence="1" type="ORF">MYCIT1_LOCUS17142</name>
</gene>
<dbReference type="Proteomes" id="UP001295794">
    <property type="component" value="Unassembled WGS sequence"/>
</dbReference>
<protein>
    <submittedName>
        <fullName evidence="1">Uncharacterized protein</fullName>
    </submittedName>
</protein>
<comment type="caution">
    <text evidence="1">The sequence shown here is derived from an EMBL/GenBank/DDBJ whole genome shotgun (WGS) entry which is preliminary data.</text>
</comment>
<evidence type="ECO:0000313" key="2">
    <source>
        <dbReference type="Proteomes" id="UP001295794"/>
    </source>
</evidence>
<sequence length="76" mass="8634">MVVLLPNVVVSRRSPTSRWPPANRTILISCLEIASSLRLNQSIGMRSSTSTPLWRRWMLLPPKGKAHNHRRPGFCT</sequence>
<dbReference type="EMBL" id="CAVNYO010000177">
    <property type="protein sequence ID" value="CAK5271816.1"/>
    <property type="molecule type" value="Genomic_DNA"/>
</dbReference>